<feature type="domain" description="Ig-like" evidence="20">
    <location>
        <begin position="593"/>
        <end position="675"/>
    </location>
</feature>
<evidence type="ECO:0000256" key="3">
    <source>
        <dbReference type="ARBA" id="ARBA00022475"/>
    </source>
</evidence>
<keyword evidence="9" id="KW-0130">Cell adhesion</keyword>
<dbReference type="Pfam" id="PF08205">
    <property type="entry name" value="C2-set_2"/>
    <property type="match status" value="1"/>
</dbReference>
<dbReference type="PROSITE" id="PS50835">
    <property type="entry name" value="IG_LIKE"/>
    <property type="match status" value="14"/>
</dbReference>
<dbReference type="GO" id="GO:0005886">
    <property type="term" value="C:plasma membrane"/>
    <property type="evidence" value="ECO:0007669"/>
    <property type="project" value="UniProtKB-SubCell"/>
</dbReference>
<dbReference type="Ensembl" id="ENSCJAT00000123562.1">
    <property type="protein sequence ID" value="ENSCJAP00000080931.1"/>
    <property type="gene ID" value="ENSCJAG00000021174.5"/>
</dbReference>
<gene>
    <name evidence="21" type="primary">SIGLEC1</name>
</gene>
<keyword evidence="4" id="KW-0254">Endocytosis</keyword>
<feature type="domain" description="Ig-like" evidence="20">
    <location>
        <begin position="881"/>
        <end position="970"/>
    </location>
</feature>
<evidence type="ECO:0000256" key="1">
    <source>
        <dbReference type="ARBA" id="ARBA00004162"/>
    </source>
</evidence>
<dbReference type="SUPFAM" id="SSF48726">
    <property type="entry name" value="Immunoglobulin"/>
    <property type="match status" value="11"/>
</dbReference>
<dbReference type="PANTHER" id="PTHR47243">
    <property type="entry name" value="SIALOADHESIN"/>
    <property type="match status" value="1"/>
</dbReference>
<feature type="domain" description="Ig-like" evidence="20">
    <location>
        <begin position="1341"/>
        <end position="1423"/>
    </location>
</feature>
<evidence type="ECO:0000259" key="20">
    <source>
        <dbReference type="PROSITE" id="PS50835"/>
    </source>
</evidence>
<feature type="domain" description="Ig-like" evidence="20">
    <location>
        <begin position="1428"/>
        <end position="1524"/>
    </location>
</feature>
<feature type="domain" description="Ig-like" evidence="20">
    <location>
        <begin position="1066"/>
        <end position="1165"/>
    </location>
</feature>
<accession>A0A8I3WC93</accession>
<keyword evidence="11 19" id="KW-0472">Membrane</keyword>
<feature type="domain" description="Ig-like" evidence="20">
    <location>
        <begin position="980"/>
        <end position="1059"/>
    </location>
</feature>
<dbReference type="InterPro" id="IPR013098">
    <property type="entry name" value="Ig_I-set"/>
</dbReference>
<dbReference type="CDD" id="cd00096">
    <property type="entry name" value="Ig"/>
    <property type="match status" value="3"/>
</dbReference>
<dbReference type="GO" id="GO:0032480">
    <property type="term" value="P:negative regulation of type I interferon production"/>
    <property type="evidence" value="ECO:0007669"/>
    <property type="project" value="Ensembl"/>
</dbReference>
<keyword evidence="14" id="KW-0393">Immunoglobulin domain</keyword>
<feature type="domain" description="Ig-like" evidence="20">
    <location>
        <begin position="790"/>
        <end position="867"/>
    </location>
</feature>
<evidence type="ECO:0000256" key="17">
    <source>
        <dbReference type="ARBA" id="ARBA00076285"/>
    </source>
</evidence>
<dbReference type="GO" id="GO:0046790">
    <property type="term" value="F:virion binding"/>
    <property type="evidence" value="ECO:0007669"/>
    <property type="project" value="TreeGrafter"/>
</dbReference>
<evidence type="ECO:0000256" key="9">
    <source>
        <dbReference type="ARBA" id="ARBA00022889"/>
    </source>
</evidence>
<evidence type="ECO:0000256" key="19">
    <source>
        <dbReference type="SAM" id="Phobius"/>
    </source>
</evidence>
<reference evidence="21" key="2">
    <citation type="submission" date="2025-08" db="UniProtKB">
        <authorList>
            <consortium name="Ensembl"/>
        </authorList>
    </citation>
    <scope>IDENTIFICATION</scope>
</reference>
<dbReference type="InterPro" id="IPR013162">
    <property type="entry name" value="CD80_C2-set"/>
</dbReference>
<dbReference type="OMA" id="VTFNSQK"/>
<evidence type="ECO:0000256" key="6">
    <source>
        <dbReference type="ARBA" id="ARBA00022729"/>
    </source>
</evidence>
<dbReference type="PANTHER" id="PTHR47243:SF1">
    <property type="entry name" value="SIALOADHESIN"/>
    <property type="match status" value="1"/>
</dbReference>
<feature type="domain" description="Ig-like" evidence="20">
    <location>
        <begin position="320"/>
        <end position="398"/>
    </location>
</feature>
<protein>
    <recommendedName>
        <fullName evidence="16">Sialoadhesin</fullName>
    </recommendedName>
    <alternativeName>
        <fullName evidence="17">Sialic acid-binding Ig-like lectin 1</fullName>
    </alternativeName>
</protein>
<evidence type="ECO:0000256" key="8">
    <source>
        <dbReference type="ARBA" id="ARBA00022737"/>
    </source>
</evidence>
<keyword evidence="8" id="KW-0677">Repeat</keyword>
<dbReference type="FunFam" id="2.60.40.10:FF:002201">
    <property type="entry name" value="sialoadhesin isoform X1"/>
    <property type="match status" value="1"/>
</dbReference>
<dbReference type="FunFam" id="2.60.40.10:FF:001277">
    <property type="entry name" value="sialoadhesin isoform X1"/>
    <property type="match status" value="4"/>
</dbReference>
<organism evidence="21 22">
    <name type="scientific">Callithrix jacchus</name>
    <name type="common">White-tufted-ear marmoset</name>
    <name type="synonym">Simia Jacchus</name>
    <dbReference type="NCBI Taxonomy" id="9483"/>
    <lineage>
        <taxon>Eukaryota</taxon>
        <taxon>Metazoa</taxon>
        <taxon>Chordata</taxon>
        <taxon>Craniata</taxon>
        <taxon>Vertebrata</taxon>
        <taxon>Euteleostomi</taxon>
        <taxon>Mammalia</taxon>
        <taxon>Eutheria</taxon>
        <taxon>Euarchontoglires</taxon>
        <taxon>Primates</taxon>
        <taxon>Haplorrhini</taxon>
        <taxon>Platyrrhini</taxon>
        <taxon>Cebidae</taxon>
        <taxon>Callitrichinae</taxon>
        <taxon>Callithrix</taxon>
        <taxon>Callithrix</taxon>
    </lineage>
</organism>
<dbReference type="InterPro" id="IPR013783">
    <property type="entry name" value="Ig-like_fold"/>
</dbReference>
<feature type="domain" description="Ig-like" evidence="20">
    <location>
        <begin position="221"/>
        <end position="315"/>
    </location>
</feature>
<keyword evidence="3" id="KW-1003">Cell membrane</keyword>
<dbReference type="InterPro" id="IPR036179">
    <property type="entry name" value="Ig-like_dom_sf"/>
</dbReference>
<feature type="domain" description="Ig-like" evidence="20">
    <location>
        <begin position="1528"/>
        <end position="1611"/>
    </location>
</feature>
<dbReference type="Proteomes" id="UP000008225">
    <property type="component" value="Chromosome 5"/>
</dbReference>
<evidence type="ECO:0000256" key="11">
    <source>
        <dbReference type="ARBA" id="ARBA00023136"/>
    </source>
</evidence>
<keyword evidence="7" id="KW-0430">Lectin</keyword>
<dbReference type="InterPro" id="IPR003598">
    <property type="entry name" value="Ig_sub2"/>
</dbReference>
<dbReference type="GO" id="GO:0005769">
    <property type="term" value="C:early endosome"/>
    <property type="evidence" value="ECO:0007669"/>
    <property type="project" value="TreeGrafter"/>
</dbReference>
<dbReference type="GeneTree" id="ENSGT01150000286907"/>
<evidence type="ECO:0000256" key="5">
    <source>
        <dbReference type="ARBA" id="ARBA00022692"/>
    </source>
</evidence>
<feature type="transmembrane region" description="Helical" evidence="19">
    <location>
        <begin position="1725"/>
        <end position="1745"/>
    </location>
</feature>
<feature type="domain" description="Ig-like" evidence="20">
    <location>
        <begin position="493"/>
        <end position="589"/>
    </location>
</feature>
<evidence type="ECO:0000313" key="22">
    <source>
        <dbReference type="Proteomes" id="UP000008225"/>
    </source>
</evidence>
<dbReference type="SMART" id="SM00408">
    <property type="entry name" value="IGc2"/>
    <property type="match status" value="15"/>
</dbReference>
<keyword evidence="10 19" id="KW-1133">Transmembrane helix</keyword>
<reference evidence="21 22" key="1">
    <citation type="submission" date="2009-03" db="EMBL/GenBank/DDBJ databases">
        <authorList>
            <person name="Warren W."/>
            <person name="Ye L."/>
            <person name="Minx P."/>
            <person name="Worley K."/>
            <person name="Gibbs R."/>
            <person name="Wilson R.K."/>
        </authorList>
    </citation>
    <scope>NUCLEOTIDE SEQUENCE [LARGE SCALE GENOMIC DNA]</scope>
</reference>
<dbReference type="Pfam" id="PF07686">
    <property type="entry name" value="V-set"/>
    <property type="match status" value="1"/>
</dbReference>
<dbReference type="SMART" id="SM00409">
    <property type="entry name" value="IG"/>
    <property type="match status" value="17"/>
</dbReference>
<evidence type="ECO:0000256" key="4">
    <source>
        <dbReference type="ARBA" id="ARBA00022583"/>
    </source>
</evidence>
<comment type="similarity">
    <text evidence="15">Belongs to the immunoglobulin superfamily. SIGLEC (sialic acid binding Ig-like lectin) family.</text>
</comment>
<evidence type="ECO:0000256" key="18">
    <source>
        <dbReference type="SAM" id="MobiDB-lite"/>
    </source>
</evidence>
<evidence type="ECO:0000256" key="7">
    <source>
        <dbReference type="ARBA" id="ARBA00022734"/>
    </source>
</evidence>
<keyword evidence="5 19" id="KW-0812">Transmembrane</keyword>
<reference evidence="21" key="3">
    <citation type="submission" date="2025-09" db="UniProtKB">
        <authorList>
            <consortium name="Ensembl"/>
        </authorList>
    </citation>
    <scope>IDENTIFICATION</scope>
</reference>
<dbReference type="Pfam" id="PF13927">
    <property type="entry name" value="Ig_3"/>
    <property type="match status" value="1"/>
</dbReference>
<evidence type="ECO:0000256" key="2">
    <source>
        <dbReference type="ARBA" id="ARBA00004479"/>
    </source>
</evidence>
<dbReference type="GO" id="GO:0075512">
    <property type="term" value="P:clathrin-dependent endocytosis of virus by host cell"/>
    <property type="evidence" value="ECO:0007669"/>
    <property type="project" value="TreeGrafter"/>
</dbReference>
<evidence type="ECO:0000256" key="13">
    <source>
        <dbReference type="ARBA" id="ARBA00023180"/>
    </source>
</evidence>
<sequence length="1792" mass="191187">MPGSQIWLLRSGEGPGGSGQELSRELPSVLGPPSQTSEWPQAADCPQGTEKGGSKHAFLGAGQSLGAHLSTFPGGIAGLCSTLRPVSPPSLSPAIIPPGQASWGVSSPQNVQGVKGSCLLIPCIFSFPADVEVHDGITTIWYYDYSGRQWVVSHSADLTRVEAHFRGRAEFVGHPEHRVCSLLLKDLRPEDSGSYNFRFEISEGNRWSDMKGTLVTVTEEPRAPTITSPAELLEGTEVDFNCSTPYMCLQEKVSLQWQGQDPARSVTSSSYKSEPTGVSHLETLHMAVSWQDHGRVLHCQLSMASHSAQAKIHLQVKYAPKGVKILLSPSGRNILPGELVTLTCQVNSSYPAVSSITWLKDGVLLRGKTGMLQLFQATWSDAGVYTCQAWNGVGSSVSPPINLHIFMAEVQVSPAGAILENQTVTLGCSTPNQAPSDLRYSWYKNHAPLEDAHSHTLQLHSATRADTGYYFCEVQNAQGSERSGAVSVVVNHPPLIPVLTAFLETQAGLVGILHCSVVSEPLATLVLSHGGHILASTSGDGDHSPRFSSTSGPNSLHLEIRDLEEADSGEYKCSATNSLGNATSTLDFHANAARLLISPAAEVVEGQAVTLSCRSGLRPTPDARFSWYLNGALLHEGPSSSLLLPAASSTDAGSYHCRAQDSHSTSGPSSPAILTVLYPPRQPIFTTRLDFDAAGAGAGRRGLLLCRVDSDPPARLQLLHKDHVVATSLPSGGGCSTCGGCSPRMKVTKAPNLLRIEIHNPLLEEEGLYLCEASNALGNTSASATFNGQATVLVIAPSHTLQEGTEANLTCNVSREAAGSPANFSWFRNGVLWAQGPLETVTLLPVARTDAALYTCCILTEADTQLSTPVHLNVLYPPDPPKLSALLDVGQGHMAVFVCTVDSHPLALLALFHGEHLLTTSLGPQLPSQGRLRAKAEANSLKLEVRELGLGDSGSYRCEATNVLGSANTSVFFQVRGAWVQVSPSPELQEGQAVVLSCQVPTGVPEGTSYRWYRDGQPLQEPTSAMLRFAAITLTQAGAYHCQAQGPGSAITSLAAPVSLHVSYAPRQVTLTTLMDTGPGRLGLILCRVNSDPPAQLRLLHGDRLVASTLQGMGGPAGGSPRLQVAAAPNTLRLEIHEAMLEDEGVYTCEASNTLGQVSASADFNAQAVNVQVWPGAAVQEGQLVNLTCLVWTTRPAQLTYTWYQDGKQRLGARSILLPNVTVRDAASYHCSVDPPGQAPRLSRPITLDVLYAPRNLRLTYLLESRGGQLALVLCTVDSRPPAQLALSHAGHLLASSTAASIPNTLRLELREPQPSDEGFYSCSARSPLGQANTSLELRLEGVQVILAPEATVPEGTPITVTCEDPAALPPTLYAWYHNGRWLQEGPDASISFPVATRAHAGAYSCQAQDAQGTRSSRPAALQVLYAPQDIVLSSFRDSRTRSMAVIQCTVDSEPPAELALSHDGKVLATSGRVHSLASGTGHVQVARNSLRLQVQDVPAGDDDTYVCTARNLLGSVSTTRRLQVEGPSVVAEPGLDVPEGTALNLSCHLPGGPGPVGNSTFAWFWNDRRLHTEPVPTLTFTHVARAQAGMYHCLAELPAGAATSAPVMLRVLYPPKTPTMTVFMEPEDGLQGILDCRVESEPLASLTLHLGSRLVASSQPRGIPAEPHIHVLASPNALRVDIEALRPSDQGEYVCSASNALGSASTSTYFGARALHHLRQFQQLLWALGVLVVLLLLLLGLWAYHTWRKRRVYKPNMGENSVEMASQKETTQLIDPDAATWETSSCDPPLG</sequence>
<evidence type="ECO:0000256" key="10">
    <source>
        <dbReference type="ARBA" id="ARBA00022989"/>
    </source>
</evidence>
<evidence type="ECO:0000256" key="16">
    <source>
        <dbReference type="ARBA" id="ARBA00073800"/>
    </source>
</evidence>
<dbReference type="Pfam" id="PF07679">
    <property type="entry name" value="I-set"/>
    <property type="match status" value="4"/>
</dbReference>
<evidence type="ECO:0000313" key="21">
    <source>
        <dbReference type="Ensembl" id="ENSCJAP00000080931.1"/>
    </source>
</evidence>
<feature type="domain" description="Ig-like" evidence="20">
    <location>
        <begin position="1167"/>
        <end position="1247"/>
    </location>
</feature>
<dbReference type="Gene3D" id="2.60.40.10">
    <property type="entry name" value="Immunoglobulins"/>
    <property type="match status" value="17"/>
</dbReference>
<evidence type="ECO:0000256" key="14">
    <source>
        <dbReference type="ARBA" id="ARBA00023319"/>
    </source>
</evidence>
<feature type="region of interest" description="Disordered" evidence="18">
    <location>
        <begin position="1"/>
        <end position="56"/>
    </location>
</feature>
<dbReference type="GO" id="GO:0005770">
    <property type="term" value="C:late endosome"/>
    <property type="evidence" value="ECO:0007669"/>
    <property type="project" value="TreeGrafter"/>
</dbReference>
<dbReference type="Pfam" id="PF13895">
    <property type="entry name" value="Ig_2"/>
    <property type="match status" value="5"/>
</dbReference>
<feature type="domain" description="Ig-like" evidence="20">
    <location>
        <begin position="399"/>
        <end position="487"/>
    </location>
</feature>
<dbReference type="GO" id="GO:0032481">
    <property type="term" value="P:positive regulation of type I interferon production"/>
    <property type="evidence" value="ECO:0007669"/>
    <property type="project" value="Ensembl"/>
</dbReference>
<keyword evidence="6" id="KW-0732">Signal</keyword>
<dbReference type="FunFam" id="2.60.40.10:FF:000921">
    <property type="entry name" value="sialoadhesin isoform X1"/>
    <property type="match status" value="6"/>
</dbReference>
<keyword evidence="13" id="KW-0325">Glycoprotein</keyword>
<proteinExistence type="inferred from homology"/>
<dbReference type="InterPro" id="IPR003599">
    <property type="entry name" value="Ig_sub"/>
</dbReference>
<evidence type="ECO:0000256" key="12">
    <source>
        <dbReference type="ARBA" id="ARBA00023157"/>
    </source>
</evidence>
<dbReference type="InterPro" id="IPR013106">
    <property type="entry name" value="Ig_V-set"/>
</dbReference>
<comment type="subcellular location">
    <subcellularLocation>
        <location evidence="1">Cell membrane</location>
        <topology evidence="1">Single-pass membrane protein</topology>
    </subcellularLocation>
    <subcellularLocation>
        <location evidence="2">Membrane</location>
        <topology evidence="2">Single-pass type I membrane protein</topology>
    </subcellularLocation>
</comment>
<dbReference type="GO" id="GO:0030246">
    <property type="term" value="F:carbohydrate binding"/>
    <property type="evidence" value="ECO:0007669"/>
    <property type="project" value="UniProtKB-KW"/>
</dbReference>
<dbReference type="InterPro" id="IPR007110">
    <property type="entry name" value="Ig-like_dom"/>
</dbReference>
<evidence type="ECO:0000256" key="15">
    <source>
        <dbReference type="ARBA" id="ARBA00038361"/>
    </source>
</evidence>
<keyword evidence="12" id="KW-1015">Disulfide bond</keyword>
<feature type="domain" description="Ig-like" evidence="20">
    <location>
        <begin position="1619"/>
        <end position="1712"/>
    </location>
</feature>
<keyword evidence="22" id="KW-1185">Reference proteome</keyword>
<dbReference type="GO" id="GO:0007155">
    <property type="term" value="P:cell adhesion"/>
    <property type="evidence" value="ECO:0007669"/>
    <property type="project" value="UniProtKB-KW"/>
</dbReference>
<name>A0A8I3WC93_CALJA</name>